<feature type="chain" id="PRO_5009115536" description="trypsin" evidence="10">
    <location>
        <begin position="21"/>
        <end position="359"/>
    </location>
</feature>
<dbReference type="Gene3D" id="2.40.10.10">
    <property type="entry name" value="Trypsin-like serine proteases"/>
    <property type="match status" value="2"/>
</dbReference>
<dbReference type="PROSITE" id="PS50240">
    <property type="entry name" value="TRYPSIN_DOM"/>
    <property type="match status" value="1"/>
</dbReference>
<comment type="catalytic activity">
    <reaction evidence="7">
        <text>Preferential cleavage: Arg-|-Xaa, Lys-|-Xaa.</text>
        <dbReference type="EC" id="3.4.21.4"/>
    </reaction>
</comment>
<dbReference type="FunFam" id="2.40.10.10:FF:000047">
    <property type="entry name" value="Trypsin eta"/>
    <property type="match status" value="1"/>
</dbReference>
<feature type="signal peptide" evidence="10">
    <location>
        <begin position="1"/>
        <end position="20"/>
    </location>
</feature>
<keyword evidence="6" id="KW-1015">Disulfide bond</keyword>
<name>A0A1E1WR09_PECGO</name>
<dbReference type="PROSITE" id="PS00135">
    <property type="entry name" value="TRYPSIN_SER"/>
    <property type="match status" value="1"/>
</dbReference>
<evidence type="ECO:0000313" key="12">
    <source>
        <dbReference type="EMBL" id="JAT89404.1"/>
    </source>
</evidence>
<dbReference type="InterPro" id="IPR043504">
    <property type="entry name" value="Peptidase_S1_PA_chymotrypsin"/>
</dbReference>
<dbReference type="PANTHER" id="PTHR24252">
    <property type="entry name" value="ACROSIN-RELATED"/>
    <property type="match status" value="1"/>
</dbReference>
<accession>A0A1E1WR09</accession>
<dbReference type="OrthoDB" id="6357057at2759"/>
<evidence type="ECO:0000256" key="3">
    <source>
        <dbReference type="ARBA" id="ARBA00022670"/>
    </source>
</evidence>
<protein>
    <recommendedName>
        <fullName evidence="8">trypsin</fullName>
        <ecNumber evidence="8">3.4.21.4</ecNumber>
    </recommendedName>
</protein>
<evidence type="ECO:0000256" key="5">
    <source>
        <dbReference type="ARBA" id="ARBA00022825"/>
    </source>
</evidence>
<keyword evidence="5 9" id="KW-0720">Serine protease</keyword>
<evidence type="ECO:0000256" key="8">
    <source>
        <dbReference type="ARBA" id="ARBA00038868"/>
    </source>
</evidence>
<organism evidence="12">
    <name type="scientific">Pectinophora gossypiella</name>
    <name type="common">Cotton pink bollworm</name>
    <name type="synonym">Depressaria gossypiella</name>
    <dbReference type="NCBI Taxonomy" id="13191"/>
    <lineage>
        <taxon>Eukaryota</taxon>
        <taxon>Metazoa</taxon>
        <taxon>Ecdysozoa</taxon>
        <taxon>Arthropoda</taxon>
        <taxon>Hexapoda</taxon>
        <taxon>Insecta</taxon>
        <taxon>Pterygota</taxon>
        <taxon>Neoptera</taxon>
        <taxon>Endopterygota</taxon>
        <taxon>Lepidoptera</taxon>
        <taxon>Glossata</taxon>
        <taxon>Ditrysia</taxon>
        <taxon>Gelechioidea</taxon>
        <taxon>Gelechiidae</taxon>
        <taxon>Apatetrinae</taxon>
        <taxon>Pectinophora</taxon>
    </lineage>
</organism>
<evidence type="ECO:0000256" key="7">
    <source>
        <dbReference type="ARBA" id="ARBA00036320"/>
    </source>
</evidence>
<dbReference type="PROSITE" id="PS00134">
    <property type="entry name" value="TRYPSIN_HIS"/>
    <property type="match status" value="1"/>
</dbReference>
<keyword evidence="10" id="KW-0732">Signal</keyword>
<dbReference type="SMART" id="SM00020">
    <property type="entry name" value="Tryp_SPc"/>
    <property type="match status" value="1"/>
</dbReference>
<sequence>MMALKQLILCYFLHLYVVFGTDVGDECVPNNSISEGICTLMTDCEEAVRSVKNRNYHQFQRCGFSGDQEVVCCPQTSEKYGSTDSPTRQSERVADRECKDIIKNSIPPLDLHIIGGELASVGEFPHMVAIGFDRGNGYEFDCGGSLVSRNYVLTAAHCIDTLDRIEPSMVRAGVVELGSNTWNDQTDYRIAEIKLYPSYTRREKYHDLALLRLQRPVKLSSYLNAACLYTSADDPTTPLTVTGWGSTSATTDKRSSSLLKANVSAVSRERCSESYNVANYRKLPRGISAEQLCAGDPDGLHDTCQGDSGGPLQQLMSTDGQYRLVGITSFGRGCGSPVPGVYTRVSHYLDWIEDTVWPR</sequence>
<dbReference type="InterPro" id="IPR001314">
    <property type="entry name" value="Peptidase_S1A"/>
</dbReference>
<keyword evidence="4 9" id="KW-0378">Hydrolase</keyword>
<feature type="domain" description="Peptidase S1" evidence="11">
    <location>
        <begin position="113"/>
        <end position="357"/>
    </location>
</feature>
<gene>
    <name evidence="12" type="ORF">g.3336</name>
</gene>
<evidence type="ECO:0000259" key="11">
    <source>
        <dbReference type="PROSITE" id="PS50240"/>
    </source>
</evidence>
<evidence type="ECO:0000256" key="10">
    <source>
        <dbReference type="SAM" id="SignalP"/>
    </source>
</evidence>
<dbReference type="GO" id="GO:0004252">
    <property type="term" value="F:serine-type endopeptidase activity"/>
    <property type="evidence" value="ECO:0007669"/>
    <property type="project" value="UniProtKB-EC"/>
</dbReference>
<dbReference type="PRINTS" id="PR00722">
    <property type="entry name" value="CHYMOTRYPSIN"/>
</dbReference>
<dbReference type="CDD" id="cd00190">
    <property type="entry name" value="Tryp_SPc"/>
    <property type="match status" value="1"/>
</dbReference>
<reference evidence="12" key="1">
    <citation type="submission" date="2015-09" db="EMBL/GenBank/DDBJ databases">
        <title>De novo assembly of Pectinophora gossypiella (Pink Bollworm) gut transcriptome.</title>
        <authorList>
            <person name="Tassone E.E."/>
        </authorList>
    </citation>
    <scope>NUCLEOTIDE SEQUENCE</scope>
</reference>
<dbReference type="GO" id="GO:0016485">
    <property type="term" value="P:protein processing"/>
    <property type="evidence" value="ECO:0007669"/>
    <property type="project" value="UniProtKB-ARBA"/>
</dbReference>
<dbReference type="AlphaFoldDB" id="A0A1E1WR09"/>
<comment type="subcellular location">
    <subcellularLocation>
        <location evidence="1">Secreted</location>
    </subcellularLocation>
</comment>
<dbReference type="Pfam" id="PF00089">
    <property type="entry name" value="Trypsin"/>
    <property type="match status" value="1"/>
</dbReference>
<keyword evidence="3 9" id="KW-0645">Protease</keyword>
<dbReference type="InterPro" id="IPR009003">
    <property type="entry name" value="Peptidase_S1_PA"/>
</dbReference>
<dbReference type="InterPro" id="IPR018114">
    <property type="entry name" value="TRYPSIN_HIS"/>
</dbReference>
<evidence type="ECO:0000256" key="2">
    <source>
        <dbReference type="ARBA" id="ARBA00022525"/>
    </source>
</evidence>
<dbReference type="EC" id="3.4.21.4" evidence="8"/>
<evidence type="ECO:0000256" key="9">
    <source>
        <dbReference type="RuleBase" id="RU363034"/>
    </source>
</evidence>
<evidence type="ECO:0000256" key="4">
    <source>
        <dbReference type="ARBA" id="ARBA00022801"/>
    </source>
</evidence>
<dbReference type="EMBL" id="GDQN01001650">
    <property type="protein sequence ID" value="JAT89404.1"/>
    <property type="molecule type" value="Transcribed_RNA"/>
</dbReference>
<keyword evidence="2" id="KW-0964">Secreted</keyword>
<dbReference type="PANTHER" id="PTHR24252:SF7">
    <property type="entry name" value="HYALIN"/>
    <property type="match status" value="1"/>
</dbReference>
<dbReference type="InterPro" id="IPR001254">
    <property type="entry name" value="Trypsin_dom"/>
</dbReference>
<dbReference type="InterPro" id="IPR033116">
    <property type="entry name" value="TRYPSIN_SER"/>
</dbReference>
<dbReference type="GO" id="GO:0005576">
    <property type="term" value="C:extracellular region"/>
    <property type="evidence" value="ECO:0007669"/>
    <property type="project" value="UniProtKB-SubCell"/>
</dbReference>
<dbReference type="SUPFAM" id="SSF50494">
    <property type="entry name" value="Trypsin-like serine proteases"/>
    <property type="match status" value="1"/>
</dbReference>
<evidence type="ECO:0000256" key="1">
    <source>
        <dbReference type="ARBA" id="ARBA00004613"/>
    </source>
</evidence>
<proteinExistence type="predicted"/>
<evidence type="ECO:0000256" key="6">
    <source>
        <dbReference type="ARBA" id="ARBA00023157"/>
    </source>
</evidence>